<proteinExistence type="predicted"/>
<evidence type="ECO:0000256" key="1">
    <source>
        <dbReference type="SAM" id="MobiDB-lite"/>
    </source>
</evidence>
<dbReference type="EMBL" id="CP039291">
    <property type="protein sequence ID" value="QCB92219.1"/>
    <property type="molecule type" value="Genomic_DNA"/>
</dbReference>
<evidence type="ECO:0000313" key="4">
    <source>
        <dbReference type="Proteomes" id="UP000296469"/>
    </source>
</evidence>
<dbReference type="AlphaFoldDB" id="A0A4P7SDT4"/>
<feature type="domain" description="N-acetyltransferase" evidence="2">
    <location>
        <begin position="272"/>
        <end position="328"/>
    </location>
</feature>
<keyword evidence="4" id="KW-1185">Reference proteome</keyword>
<sequence length="368" mass="37923">MPQSAGLPLPGLPGSPLPGLPCQVLACRWRSPSPVAVAAAAGATRRAPAVRRTRGRWRRFTGGAPEDRGTGDGGRGRTVTPSAAPDNRAYSDNRADPTGKSPERVAQDAPTGVCVAARCPRGRRSRDCAPAARSVVWRPDVRGGRVIVVTPAGPADAAAVTLVLAEAFEDDPTLATVVGGPPGPPRRARLRHLFDGIVRSGPLAAGTVDVARPGGSGQVVGAAVWHAPDAAVGLTTQLRHLPAFLRVDGVPGLLRALRVQHVLAGHRPARAHWYLQEIGVTGAARGLGVGAALLDARLAAVDADDAAAYLESSTPRNRRLYRRHGFVETAPVPGLRGAAPVGMWRPPASERAPGVTGPSDAAGTPDAA</sequence>
<dbReference type="Gene3D" id="3.40.630.30">
    <property type="match status" value="1"/>
</dbReference>
<reference evidence="3 4" key="1">
    <citation type="submission" date="2019-04" db="EMBL/GenBank/DDBJ databases">
        <title>Isolation and identification of Cellulomonas shaoxiangyii sp. Nov. isolated from feces of the Tibetan antelopes (Pantholops hodgsonii) in the Qinghai-Tibet plateau of China.</title>
        <authorList>
            <person name="Tian Z."/>
        </authorList>
    </citation>
    <scope>NUCLEOTIDE SEQUENCE [LARGE SCALE GENOMIC DNA]</scope>
    <source>
        <strain evidence="3 4">Z28</strain>
    </source>
</reference>
<evidence type="ECO:0000259" key="2">
    <source>
        <dbReference type="Pfam" id="PF13508"/>
    </source>
</evidence>
<dbReference type="GO" id="GO:0016747">
    <property type="term" value="F:acyltransferase activity, transferring groups other than amino-acyl groups"/>
    <property type="evidence" value="ECO:0007669"/>
    <property type="project" value="InterPro"/>
</dbReference>
<dbReference type="PANTHER" id="PTHR42791">
    <property type="entry name" value="GNAT FAMILY ACETYLTRANSFERASE"/>
    <property type="match status" value="1"/>
</dbReference>
<gene>
    <name evidence="3" type="ORF">E5225_00270</name>
</gene>
<dbReference type="SUPFAM" id="SSF55729">
    <property type="entry name" value="Acyl-CoA N-acyltransferases (Nat)"/>
    <property type="match status" value="1"/>
</dbReference>
<dbReference type="PANTHER" id="PTHR42791:SF1">
    <property type="entry name" value="N-ACETYLTRANSFERASE DOMAIN-CONTAINING PROTEIN"/>
    <property type="match status" value="1"/>
</dbReference>
<feature type="compositionally biased region" description="Basic and acidic residues" evidence="1">
    <location>
        <begin position="89"/>
        <end position="106"/>
    </location>
</feature>
<dbReference type="OrthoDB" id="7057833at2"/>
<name>A0A4P7SDT4_9CELL</name>
<dbReference type="InterPro" id="IPR000182">
    <property type="entry name" value="GNAT_dom"/>
</dbReference>
<feature type="region of interest" description="Disordered" evidence="1">
    <location>
        <begin position="342"/>
        <end position="368"/>
    </location>
</feature>
<dbReference type="KEGG" id="celz:E5225_00270"/>
<evidence type="ECO:0000313" key="3">
    <source>
        <dbReference type="EMBL" id="QCB92219.1"/>
    </source>
</evidence>
<keyword evidence="3" id="KW-0808">Transferase</keyword>
<feature type="region of interest" description="Disordered" evidence="1">
    <location>
        <begin position="40"/>
        <end position="109"/>
    </location>
</feature>
<dbReference type="InterPro" id="IPR052523">
    <property type="entry name" value="Trichothecene_AcTrans"/>
</dbReference>
<dbReference type="Pfam" id="PF13508">
    <property type="entry name" value="Acetyltransf_7"/>
    <property type="match status" value="1"/>
</dbReference>
<feature type="compositionally biased region" description="Basic residues" evidence="1">
    <location>
        <begin position="48"/>
        <end position="59"/>
    </location>
</feature>
<protein>
    <submittedName>
        <fullName evidence="3">GNAT family N-acetyltransferase</fullName>
    </submittedName>
</protein>
<dbReference type="Proteomes" id="UP000296469">
    <property type="component" value="Chromosome"/>
</dbReference>
<organism evidence="3 4">
    <name type="scientific">Cellulomonas shaoxiangyii</name>
    <dbReference type="NCBI Taxonomy" id="2566013"/>
    <lineage>
        <taxon>Bacteria</taxon>
        <taxon>Bacillati</taxon>
        <taxon>Actinomycetota</taxon>
        <taxon>Actinomycetes</taxon>
        <taxon>Micrococcales</taxon>
        <taxon>Cellulomonadaceae</taxon>
        <taxon>Cellulomonas</taxon>
    </lineage>
</organism>
<dbReference type="InterPro" id="IPR016181">
    <property type="entry name" value="Acyl_CoA_acyltransferase"/>
</dbReference>
<accession>A0A4P7SDT4</accession>